<dbReference type="EMBL" id="CAXDID020000200">
    <property type="protein sequence ID" value="CAL6053996.1"/>
    <property type="molecule type" value="Genomic_DNA"/>
</dbReference>
<dbReference type="Proteomes" id="UP001642409">
    <property type="component" value="Unassembled WGS sequence"/>
</dbReference>
<dbReference type="EMBL" id="CATOUU010001045">
    <property type="protein sequence ID" value="CAI9968638.1"/>
    <property type="molecule type" value="Genomic_DNA"/>
</dbReference>
<gene>
    <name evidence="2" type="ORF">HINF_LOCUS45852</name>
    <name evidence="1" type="ORF">HINF_LOCUS56283</name>
</gene>
<evidence type="ECO:0000313" key="3">
    <source>
        <dbReference type="Proteomes" id="UP001642409"/>
    </source>
</evidence>
<reference evidence="1" key="1">
    <citation type="submission" date="2023-06" db="EMBL/GenBank/DDBJ databases">
        <authorList>
            <person name="Kurt Z."/>
        </authorList>
    </citation>
    <scope>NUCLEOTIDE SEQUENCE</scope>
</reference>
<comment type="caution">
    <text evidence="1">The sequence shown here is derived from an EMBL/GenBank/DDBJ whole genome shotgun (WGS) entry which is preliminary data.</text>
</comment>
<dbReference type="AlphaFoldDB" id="A0AA86VJQ3"/>
<protein>
    <submittedName>
        <fullName evidence="2">Hypothetical_protein</fullName>
    </submittedName>
</protein>
<name>A0AA86VJQ3_9EUKA</name>
<accession>A0AA86VJQ3</accession>
<evidence type="ECO:0000313" key="1">
    <source>
        <dbReference type="EMBL" id="CAI9968638.1"/>
    </source>
</evidence>
<reference evidence="2 3" key="2">
    <citation type="submission" date="2024-07" db="EMBL/GenBank/DDBJ databases">
        <authorList>
            <person name="Akdeniz Z."/>
        </authorList>
    </citation>
    <scope>NUCLEOTIDE SEQUENCE [LARGE SCALE GENOMIC DNA]</scope>
</reference>
<keyword evidence="3" id="KW-1185">Reference proteome</keyword>
<evidence type="ECO:0000313" key="2">
    <source>
        <dbReference type="EMBL" id="CAL6053996.1"/>
    </source>
</evidence>
<proteinExistence type="predicted"/>
<organism evidence="1">
    <name type="scientific">Hexamita inflata</name>
    <dbReference type="NCBI Taxonomy" id="28002"/>
    <lineage>
        <taxon>Eukaryota</taxon>
        <taxon>Metamonada</taxon>
        <taxon>Diplomonadida</taxon>
        <taxon>Hexamitidae</taxon>
        <taxon>Hexamitinae</taxon>
        <taxon>Hexamita</taxon>
    </lineage>
</organism>
<sequence>MVKPIITTLKWHILIKQGKIYKQNIEDFIEVKDIIEQQFNCYLLKYQLIFVLQSLLPLIEDWFDYINKLFTNDEEAIIHLISEIIFIPAGTNCLEFQKFILTGLYQENNLNHQEIKSSGLVQILSQNQISQICEELFATQIIEPLKDEKLILQTFKYVEPMLCYDIEEYYQKQSILPERVTNGISSTNILCASMFTCEPMQVLCQNIIGKFKKGNMSLSCCISALRLLDCFQVDTQLIIQFLNNQKLFELYKESQDENNNEINAAKRKMMLFKNRKLGNNKINIYFKLKTISITNKSPITNVQYVICHLMSVATFLCKLLNMQTLQIKYIIFQNVDLLLKSIKHVLTNITITVS</sequence>